<gene>
    <name evidence="1" type="ORF">DKG75_13925</name>
</gene>
<dbReference type="Pfam" id="PF01963">
    <property type="entry name" value="TraB_PrgY_gumN"/>
    <property type="match status" value="1"/>
</dbReference>
<evidence type="ECO:0000313" key="2">
    <source>
        <dbReference type="Proteomes" id="UP000246077"/>
    </source>
</evidence>
<accession>A0A317E1S3</accession>
<dbReference type="CDD" id="cd14789">
    <property type="entry name" value="Tiki"/>
    <property type="match status" value="1"/>
</dbReference>
<dbReference type="OrthoDB" id="9806326at2"/>
<dbReference type="Proteomes" id="UP000246077">
    <property type="component" value="Unassembled WGS sequence"/>
</dbReference>
<dbReference type="EMBL" id="QGLF01000004">
    <property type="protein sequence ID" value="PWR20090.1"/>
    <property type="molecule type" value="Genomic_DNA"/>
</dbReference>
<organism evidence="1 2">
    <name type="scientific">Zavarzinia compransoris</name>
    <dbReference type="NCBI Taxonomy" id="1264899"/>
    <lineage>
        <taxon>Bacteria</taxon>
        <taxon>Pseudomonadati</taxon>
        <taxon>Pseudomonadota</taxon>
        <taxon>Alphaproteobacteria</taxon>
        <taxon>Rhodospirillales</taxon>
        <taxon>Zavarziniaceae</taxon>
        <taxon>Zavarzinia</taxon>
    </lineage>
</organism>
<evidence type="ECO:0000313" key="1">
    <source>
        <dbReference type="EMBL" id="PWR20090.1"/>
    </source>
</evidence>
<keyword evidence="2" id="KW-1185">Reference proteome</keyword>
<dbReference type="InterPro" id="IPR047111">
    <property type="entry name" value="YbaP-like"/>
</dbReference>
<name>A0A317E1S3_9PROT</name>
<proteinExistence type="predicted"/>
<dbReference type="PANTHER" id="PTHR40590">
    <property type="entry name" value="CYTOPLASMIC PROTEIN-RELATED"/>
    <property type="match status" value="1"/>
</dbReference>
<reference evidence="2" key="1">
    <citation type="submission" date="2018-05" db="EMBL/GenBank/DDBJ databases">
        <title>Zavarzinia sp. HR-AS.</title>
        <authorList>
            <person name="Lee Y."/>
            <person name="Jeon C.O."/>
        </authorList>
    </citation>
    <scope>NUCLEOTIDE SEQUENCE [LARGE SCALE GENOMIC DNA]</scope>
    <source>
        <strain evidence="2">DSM 1231</strain>
    </source>
</reference>
<protein>
    <submittedName>
        <fullName evidence="1">TraB/GumN family protein</fullName>
    </submittedName>
</protein>
<dbReference type="PANTHER" id="PTHR40590:SF1">
    <property type="entry name" value="CYTOPLASMIC PROTEIN"/>
    <property type="match status" value="1"/>
</dbReference>
<comment type="caution">
    <text evidence="1">The sequence shown here is derived from an EMBL/GenBank/DDBJ whole genome shotgun (WGS) entry which is preliminary data.</text>
</comment>
<dbReference type="AlphaFoldDB" id="A0A317E1S3"/>
<dbReference type="InterPro" id="IPR002816">
    <property type="entry name" value="TraB/PrgY/GumN_fam"/>
</dbReference>
<sequence>MGGAGPALRPCRGTRGARPLKSRLQRLLPALALLLLAAAGAGAARAEPALWRLRDADSTIYLFGTIHLLQPGTPWQTPKIRDAFAGADELWLEADVGLLSTLGPTLRYGLSFGEPLDRLLTPADLARVHDLLVPAGLSPGAINRLRPWLIAIMISTLPSVAAGFDMAAGADMVLEGEARARKIPIHRLESVSDQLRPFAELAPADEIAVLRDALDALDHPEQDDTAALAGYWLAGDEAALAGLLVADPQMGEQGPLYQGLIVDRNAAWTRRIEERLAGSGISFIAVGAGHLVGPDSVIEMLAARGLNAERF</sequence>